<gene>
    <name evidence="3" type="ORF">RN606_07565</name>
</gene>
<keyword evidence="1" id="KW-0812">Transmembrane</keyword>
<dbReference type="GO" id="GO:0005886">
    <property type="term" value="C:plasma membrane"/>
    <property type="evidence" value="ECO:0007669"/>
    <property type="project" value="UniProtKB-SubCell"/>
</dbReference>
<dbReference type="InterPro" id="IPR002994">
    <property type="entry name" value="Surf1/Shy1"/>
</dbReference>
<dbReference type="Pfam" id="PF02104">
    <property type="entry name" value="SURF1"/>
    <property type="match status" value="1"/>
</dbReference>
<protein>
    <recommendedName>
        <fullName evidence="1">SURF1-like protein</fullName>
    </recommendedName>
</protein>
<dbReference type="AlphaFoldDB" id="A0AA96F3D6"/>
<dbReference type="EMBL" id="CP134879">
    <property type="protein sequence ID" value="WNM23226.1"/>
    <property type="molecule type" value="Genomic_DNA"/>
</dbReference>
<evidence type="ECO:0000313" key="4">
    <source>
        <dbReference type="Proteomes" id="UP001304125"/>
    </source>
</evidence>
<keyword evidence="1" id="KW-1133">Transmembrane helix</keyword>
<feature type="transmembrane region" description="Helical" evidence="1">
    <location>
        <begin position="237"/>
        <end position="254"/>
    </location>
</feature>
<comment type="similarity">
    <text evidence="1">Belongs to the SURF1 family.</text>
</comment>
<feature type="transmembrane region" description="Helical" evidence="1">
    <location>
        <begin position="20"/>
        <end position="41"/>
    </location>
</feature>
<dbReference type="CDD" id="cd06662">
    <property type="entry name" value="SURF1"/>
    <property type="match status" value="1"/>
</dbReference>
<dbReference type="RefSeq" id="WP_313495976.1">
    <property type="nucleotide sequence ID" value="NZ_CP134879.1"/>
</dbReference>
<keyword evidence="4" id="KW-1185">Reference proteome</keyword>
<reference evidence="3 4" key="1">
    <citation type="submission" date="2023-09" db="EMBL/GenBank/DDBJ databases">
        <title>Demequina sp. a novel bacteria isolated from Capsicum annuum.</title>
        <authorList>
            <person name="Humaira Z."/>
            <person name="Lee J."/>
            <person name="Cho D."/>
        </authorList>
    </citation>
    <scope>NUCLEOTIDE SEQUENCE [LARGE SCALE GENOMIC DNA]</scope>
    <source>
        <strain evidence="3 4">OYTSA14</strain>
    </source>
</reference>
<feature type="region of interest" description="Disordered" evidence="2">
    <location>
        <begin position="266"/>
        <end position="291"/>
    </location>
</feature>
<evidence type="ECO:0000256" key="1">
    <source>
        <dbReference type="RuleBase" id="RU363076"/>
    </source>
</evidence>
<comment type="subcellular location">
    <subcellularLocation>
        <location evidence="1">Cell membrane</location>
        <topology evidence="1">Multi-pass membrane protein</topology>
    </subcellularLocation>
</comment>
<dbReference type="PROSITE" id="PS50895">
    <property type="entry name" value="SURF1"/>
    <property type="match status" value="1"/>
</dbReference>
<accession>A0AA96F3D6</accession>
<evidence type="ECO:0000256" key="2">
    <source>
        <dbReference type="SAM" id="MobiDB-lite"/>
    </source>
</evidence>
<name>A0AA96F3D6_9MICO</name>
<organism evidence="3 4">
    <name type="scientific">Demequina capsici</name>
    <dbReference type="NCBI Taxonomy" id="3075620"/>
    <lineage>
        <taxon>Bacteria</taxon>
        <taxon>Bacillati</taxon>
        <taxon>Actinomycetota</taxon>
        <taxon>Actinomycetes</taxon>
        <taxon>Micrococcales</taxon>
        <taxon>Demequinaceae</taxon>
        <taxon>Demequina</taxon>
    </lineage>
</organism>
<feature type="transmembrane region" description="Helical" evidence="1">
    <location>
        <begin position="197"/>
        <end position="217"/>
    </location>
</feature>
<sequence length="291" mass="30976">MSSPDSPGTRALRVIREIGWPRLLVTVLVVLVLSTLCVIAGRWQYGRYVTKADALAAYHAAQALPPAQVEDVAPPADTARDAAAALPDGAEWRTVGVTGTIDPGSLTALRNRPVDSAAALQYLAWMHLDDGAVVLVNLGWSTVEDEQATTAALTATIPSGEVTLTGTMRAFERDDGKRGGGATRITPAQMPDPGSRYVVPGYVVAADGCALLCGADGPLAAVPLPTLDLGPHLSYAWQWWAFSLMVPVGAWILTRRDLEMKRAEEGVVTPAPAPRPRRRRAPTDEEIEDAL</sequence>
<evidence type="ECO:0000313" key="3">
    <source>
        <dbReference type="EMBL" id="WNM23226.1"/>
    </source>
</evidence>
<keyword evidence="1" id="KW-0472">Membrane</keyword>
<dbReference type="Proteomes" id="UP001304125">
    <property type="component" value="Chromosome"/>
</dbReference>
<proteinExistence type="inferred from homology"/>
<keyword evidence="1" id="KW-1003">Cell membrane</keyword>